<comment type="caution">
    <text evidence="2">The sequence shown here is derived from an EMBL/GenBank/DDBJ whole genome shotgun (WGS) entry which is preliminary data.</text>
</comment>
<dbReference type="Proteomes" id="UP000614996">
    <property type="component" value="Unassembled WGS sequence"/>
</dbReference>
<keyword evidence="3" id="KW-1185">Reference proteome</keyword>
<gene>
    <name evidence="2" type="ORF">NUM_31270</name>
</gene>
<proteinExistence type="predicted"/>
<name>A0A8J4AFW5_9ACTN</name>
<organism evidence="2 3">
    <name type="scientific">Actinocatenispora comari</name>
    <dbReference type="NCBI Taxonomy" id="2807577"/>
    <lineage>
        <taxon>Bacteria</taxon>
        <taxon>Bacillati</taxon>
        <taxon>Actinomycetota</taxon>
        <taxon>Actinomycetes</taxon>
        <taxon>Micromonosporales</taxon>
        <taxon>Micromonosporaceae</taxon>
        <taxon>Actinocatenispora</taxon>
    </lineage>
</organism>
<evidence type="ECO:0000313" key="3">
    <source>
        <dbReference type="Proteomes" id="UP000614996"/>
    </source>
</evidence>
<evidence type="ECO:0000256" key="1">
    <source>
        <dbReference type="SAM" id="MobiDB-lite"/>
    </source>
</evidence>
<accession>A0A8J4AFW5</accession>
<reference evidence="3" key="1">
    <citation type="journal article" date="2021" name="Int. J. Syst. Evol. Microbiol.">
        <title>Actinocatenispora comari sp. nov., an endophytic actinomycete isolated from aerial parts of Comarum salesowianum.</title>
        <authorList>
            <person name="Oyunbileg N."/>
            <person name="Iizaka Y."/>
            <person name="Hamada M."/>
            <person name="Davaapurev B.O."/>
            <person name="Fukumoto A."/>
            <person name="Tsetseg B."/>
            <person name="Kato F."/>
            <person name="Tamura T."/>
            <person name="Batkhuu J."/>
            <person name="Anzai Y."/>
        </authorList>
    </citation>
    <scope>NUCLEOTIDE SEQUENCE [LARGE SCALE GENOMIC DNA]</scope>
    <source>
        <strain evidence="3">NUM-2625</strain>
    </source>
</reference>
<dbReference type="EMBL" id="BOPO01000053">
    <property type="protein sequence ID" value="GIL27873.1"/>
    <property type="molecule type" value="Genomic_DNA"/>
</dbReference>
<evidence type="ECO:0008006" key="4">
    <source>
        <dbReference type="Google" id="ProtNLM"/>
    </source>
</evidence>
<protein>
    <recommendedName>
        <fullName evidence="4">DUF2249 domain-containing protein</fullName>
    </recommendedName>
</protein>
<evidence type="ECO:0000313" key="2">
    <source>
        <dbReference type="EMBL" id="GIL27873.1"/>
    </source>
</evidence>
<sequence>MLAHQDRQVAPPPDPGATAGGPIVDVDALPADHAIGVLFERLLRLRAGDRIELRSRYDLGWIWRRLDRLDPGRFGCRYLSEGPDRWAMQVTRRHRS</sequence>
<dbReference type="AlphaFoldDB" id="A0A8J4AFW5"/>
<feature type="region of interest" description="Disordered" evidence="1">
    <location>
        <begin position="1"/>
        <end position="23"/>
    </location>
</feature>